<organism evidence="2 3">
    <name type="scientific">Pristionchus fissidentatus</name>
    <dbReference type="NCBI Taxonomy" id="1538716"/>
    <lineage>
        <taxon>Eukaryota</taxon>
        <taxon>Metazoa</taxon>
        <taxon>Ecdysozoa</taxon>
        <taxon>Nematoda</taxon>
        <taxon>Chromadorea</taxon>
        <taxon>Rhabditida</taxon>
        <taxon>Rhabditina</taxon>
        <taxon>Diplogasteromorpha</taxon>
        <taxon>Diplogasteroidea</taxon>
        <taxon>Neodiplogasteridae</taxon>
        <taxon>Pristionchus</taxon>
    </lineage>
</organism>
<dbReference type="EMBL" id="BTSY01000007">
    <property type="protein sequence ID" value="GMT35147.1"/>
    <property type="molecule type" value="Genomic_DNA"/>
</dbReference>
<name>A0AAV5WVP0_9BILA</name>
<dbReference type="AlphaFoldDB" id="A0AAV5WVP0"/>
<feature type="compositionally biased region" description="Acidic residues" evidence="1">
    <location>
        <begin position="110"/>
        <end position="127"/>
    </location>
</feature>
<evidence type="ECO:0000256" key="1">
    <source>
        <dbReference type="SAM" id="MobiDB-lite"/>
    </source>
</evidence>
<dbReference type="Proteomes" id="UP001432322">
    <property type="component" value="Unassembled WGS sequence"/>
</dbReference>
<feature type="non-terminal residue" evidence="2">
    <location>
        <position position="140"/>
    </location>
</feature>
<keyword evidence="3" id="KW-1185">Reference proteome</keyword>
<sequence>VATHSFRSMPGGSCTMRSIIGSSIDSHTHNSDEDWLLRMGRAGTWDALATRRFASLFSLRRERSSSLDLRSFLLMKLQPSKSARHSPRTERKEEKRPSWVVDTDSPGAIETDEEEDEEGEESDWEEGNEGRRNDSSTQQT</sequence>
<evidence type="ECO:0000313" key="2">
    <source>
        <dbReference type="EMBL" id="GMT35147.1"/>
    </source>
</evidence>
<gene>
    <name evidence="2" type="ORF">PFISCL1PPCAC_26444</name>
</gene>
<comment type="caution">
    <text evidence="2">The sequence shown here is derived from an EMBL/GenBank/DDBJ whole genome shotgun (WGS) entry which is preliminary data.</text>
</comment>
<proteinExistence type="predicted"/>
<accession>A0AAV5WVP0</accession>
<reference evidence="2" key="1">
    <citation type="submission" date="2023-10" db="EMBL/GenBank/DDBJ databases">
        <title>Genome assembly of Pristionchus species.</title>
        <authorList>
            <person name="Yoshida K."/>
            <person name="Sommer R.J."/>
        </authorList>
    </citation>
    <scope>NUCLEOTIDE SEQUENCE</scope>
    <source>
        <strain evidence="2">RS5133</strain>
    </source>
</reference>
<feature type="region of interest" description="Disordered" evidence="1">
    <location>
        <begin position="78"/>
        <end position="140"/>
    </location>
</feature>
<protein>
    <submittedName>
        <fullName evidence="2">Uncharacterized protein</fullName>
    </submittedName>
</protein>
<feature type="non-terminal residue" evidence="2">
    <location>
        <position position="1"/>
    </location>
</feature>
<evidence type="ECO:0000313" key="3">
    <source>
        <dbReference type="Proteomes" id="UP001432322"/>
    </source>
</evidence>
<feature type="compositionally biased region" description="Basic and acidic residues" evidence="1">
    <location>
        <begin position="87"/>
        <end position="97"/>
    </location>
</feature>